<organism evidence="1 2">
    <name type="scientific">Blyttiomyces helicus</name>
    <dbReference type="NCBI Taxonomy" id="388810"/>
    <lineage>
        <taxon>Eukaryota</taxon>
        <taxon>Fungi</taxon>
        <taxon>Fungi incertae sedis</taxon>
        <taxon>Chytridiomycota</taxon>
        <taxon>Chytridiomycota incertae sedis</taxon>
        <taxon>Chytridiomycetes</taxon>
        <taxon>Chytridiomycetes incertae sedis</taxon>
        <taxon>Blyttiomyces</taxon>
    </lineage>
</organism>
<reference evidence="2" key="1">
    <citation type="journal article" date="2018" name="Nat. Microbiol.">
        <title>Leveraging single-cell genomics to expand the fungal tree of life.</title>
        <authorList>
            <person name="Ahrendt S.R."/>
            <person name="Quandt C.A."/>
            <person name="Ciobanu D."/>
            <person name="Clum A."/>
            <person name="Salamov A."/>
            <person name="Andreopoulos B."/>
            <person name="Cheng J.F."/>
            <person name="Woyke T."/>
            <person name="Pelin A."/>
            <person name="Henrissat B."/>
            <person name="Reynolds N.K."/>
            <person name="Benny G.L."/>
            <person name="Smith M.E."/>
            <person name="James T.Y."/>
            <person name="Grigoriev I.V."/>
        </authorList>
    </citation>
    <scope>NUCLEOTIDE SEQUENCE [LARGE SCALE GENOMIC DNA]</scope>
</reference>
<protein>
    <submittedName>
        <fullName evidence="1">Uncharacterized protein</fullName>
    </submittedName>
</protein>
<evidence type="ECO:0000313" key="1">
    <source>
        <dbReference type="EMBL" id="RKO82897.1"/>
    </source>
</evidence>
<accession>A0A4V1IPF7</accession>
<name>A0A4V1IPF7_9FUNG</name>
<dbReference type="Proteomes" id="UP000269721">
    <property type="component" value="Unassembled WGS sequence"/>
</dbReference>
<dbReference type="AlphaFoldDB" id="A0A4V1IPF7"/>
<evidence type="ECO:0000313" key="2">
    <source>
        <dbReference type="Proteomes" id="UP000269721"/>
    </source>
</evidence>
<keyword evidence="2" id="KW-1185">Reference proteome</keyword>
<proteinExistence type="predicted"/>
<gene>
    <name evidence="1" type="ORF">BDK51DRAFT_52128</name>
</gene>
<dbReference type="EMBL" id="ML001940">
    <property type="protein sequence ID" value="RKO82897.1"/>
    <property type="molecule type" value="Genomic_DNA"/>
</dbReference>
<sequence>MNAVEFKRDLLLETLSVGRVLHGIGPTLFRSRPDLVHRVECLVGRIGRRFRGRLVNLIRRLDDHFQPLVNHIRPVTDHIGRLNDHIRRLNDHIVDSSATTLLSAPTVAKTSI</sequence>